<keyword evidence="2" id="KW-1133">Transmembrane helix</keyword>
<keyword evidence="4" id="KW-1185">Reference proteome</keyword>
<feature type="transmembrane region" description="Helical" evidence="2">
    <location>
        <begin position="58"/>
        <end position="79"/>
    </location>
</feature>
<accession>A0A5J4YVJ2</accession>
<gene>
    <name evidence="3" type="ORF">FVE85_3181</name>
</gene>
<evidence type="ECO:0000256" key="2">
    <source>
        <dbReference type="SAM" id="Phobius"/>
    </source>
</evidence>
<dbReference type="EMBL" id="VRMN01000004">
    <property type="protein sequence ID" value="KAA8494940.1"/>
    <property type="molecule type" value="Genomic_DNA"/>
</dbReference>
<reference evidence="4" key="1">
    <citation type="journal article" date="2019" name="Nat. Commun.">
        <title>Expansion of phycobilisome linker gene families in mesophilic red algae.</title>
        <authorList>
            <person name="Lee J."/>
            <person name="Kim D."/>
            <person name="Bhattacharya D."/>
            <person name="Yoon H.S."/>
        </authorList>
    </citation>
    <scope>NUCLEOTIDE SEQUENCE [LARGE SCALE GENOMIC DNA]</scope>
    <source>
        <strain evidence="4">CCMP 1328</strain>
    </source>
</reference>
<dbReference type="Proteomes" id="UP000324585">
    <property type="component" value="Unassembled WGS sequence"/>
</dbReference>
<feature type="region of interest" description="Disordered" evidence="1">
    <location>
        <begin position="1"/>
        <end position="24"/>
    </location>
</feature>
<proteinExistence type="predicted"/>
<sequence>MGKKERSGAPGAAGSTRLPDDVDYDLVETGTPSKGLRSSSASGTVRRAWLWVRKQSRLTLIFGVACTALFALFLVVWFGHERQRSSQYRRLGEVMSSWTVGLDDALARRLRFGGSASSAIHNDALRSHEFDELRLSEQHHEEKSLKTTFVGSGASEPGADKRQVPLSIEEMLDSREHDYQEEIKRERAELQLQSEKLQREQEQLQEKRESLGSEAQSIRAEQAARERQLRELKVRARTEMLAGLTDEVFRGLDMEPVDDYSVARLSFLLHKVVREFSVRTITALTCDTVDAWMEPLMHRLVFDFPYIELRCLVKNESKLGEMQARYPVETSFSMYPGNSSVAYDGTDLVIAWYWIQTENMDNGFNELKKISEIAPEAIIVLNHNRGLRRQSFTRNLVNLRGPPLRFNTPMKMYKDLGISDETLQMYLYRMKDMRHDFGQKSVNATLAEARARSEEMEEDDIPKD</sequence>
<protein>
    <submittedName>
        <fullName evidence="3">Uncharacterized protein</fullName>
    </submittedName>
</protein>
<feature type="region of interest" description="Disordered" evidence="1">
    <location>
        <begin position="194"/>
        <end position="219"/>
    </location>
</feature>
<comment type="caution">
    <text evidence="3">The sequence shown here is derived from an EMBL/GenBank/DDBJ whole genome shotgun (WGS) entry which is preliminary data.</text>
</comment>
<keyword evidence="2" id="KW-0472">Membrane</keyword>
<keyword evidence="2" id="KW-0812">Transmembrane</keyword>
<organism evidence="3 4">
    <name type="scientific">Porphyridium purpureum</name>
    <name type="common">Red alga</name>
    <name type="synonym">Porphyridium cruentum</name>
    <dbReference type="NCBI Taxonomy" id="35688"/>
    <lineage>
        <taxon>Eukaryota</taxon>
        <taxon>Rhodophyta</taxon>
        <taxon>Bangiophyceae</taxon>
        <taxon>Porphyridiales</taxon>
        <taxon>Porphyridiaceae</taxon>
        <taxon>Porphyridium</taxon>
    </lineage>
</organism>
<feature type="compositionally biased region" description="Basic and acidic residues" evidence="1">
    <location>
        <begin position="196"/>
        <end position="211"/>
    </location>
</feature>
<evidence type="ECO:0000313" key="4">
    <source>
        <dbReference type="Proteomes" id="UP000324585"/>
    </source>
</evidence>
<name>A0A5J4YVJ2_PORPP</name>
<evidence type="ECO:0000256" key="1">
    <source>
        <dbReference type="SAM" id="MobiDB-lite"/>
    </source>
</evidence>
<dbReference type="AlphaFoldDB" id="A0A5J4YVJ2"/>
<feature type="region of interest" description="Disordered" evidence="1">
    <location>
        <begin position="137"/>
        <end position="164"/>
    </location>
</feature>
<evidence type="ECO:0000313" key="3">
    <source>
        <dbReference type="EMBL" id="KAA8494940.1"/>
    </source>
</evidence>